<reference evidence="3" key="1">
    <citation type="journal article" date="2010" name="Genome Res.">
        <title>Population genomic sequencing of Coccidioides fungi reveals recent hybridization and transposon control.</title>
        <authorList>
            <person name="Neafsey D.E."/>
            <person name="Barker B.M."/>
            <person name="Sharpton T.J."/>
            <person name="Stajich J.E."/>
            <person name="Park D.J."/>
            <person name="Whiston E."/>
            <person name="Hung C.-Y."/>
            <person name="McMahan C."/>
            <person name="White J."/>
            <person name="Sykes S."/>
            <person name="Heiman D."/>
            <person name="Young S."/>
            <person name="Zeng Q."/>
            <person name="Abouelleil A."/>
            <person name="Aftuck L."/>
            <person name="Bessette D."/>
            <person name="Brown A."/>
            <person name="FitzGerald M."/>
            <person name="Lui A."/>
            <person name="Macdonald J.P."/>
            <person name="Priest M."/>
            <person name="Orbach M.J."/>
            <person name="Galgiani J.N."/>
            <person name="Kirkland T.N."/>
            <person name="Cole G.T."/>
            <person name="Birren B.W."/>
            <person name="Henn M.R."/>
            <person name="Taylor J.W."/>
            <person name="Rounsley S.D."/>
        </authorList>
    </citation>
    <scope>NUCLEOTIDE SEQUENCE [LARGE SCALE GENOMIC DNA]</scope>
    <source>
        <strain evidence="3">H538.4</strain>
    </source>
</reference>
<evidence type="ECO:0000313" key="2">
    <source>
        <dbReference type="EMBL" id="KMU91883.1"/>
    </source>
</evidence>
<keyword evidence="1" id="KW-0812">Transmembrane</keyword>
<evidence type="ECO:0000313" key="3">
    <source>
        <dbReference type="Proteomes" id="UP000054563"/>
    </source>
</evidence>
<evidence type="ECO:0000256" key="1">
    <source>
        <dbReference type="SAM" id="Phobius"/>
    </source>
</evidence>
<dbReference type="EMBL" id="DS017046">
    <property type="protein sequence ID" value="KMU91883.1"/>
    <property type="molecule type" value="Genomic_DNA"/>
</dbReference>
<dbReference type="AlphaFoldDB" id="A0A0J8UVI5"/>
<gene>
    <name evidence="2" type="ORF">CIHG_09735</name>
</gene>
<feature type="transmembrane region" description="Helical" evidence="1">
    <location>
        <begin position="33"/>
        <end position="51"/>
    </location>
</feature>
<dbReference type="VEuPathDB" id="FungiDB:CIHG_09735"/>
<keyword evidence="1" id="KW-1133">Transmembrane helix</keyword>
<name>A0A0J8UVI5_COCIT</name>
<sequence>MFGSPVGGLILGSSRTLLPSEDTARLLKDYQRLIWYDGALLVGSSLCVIGVRGFDALEKRRWAWKA</sequence>
<protein>
    <submittedName>
        <fullName evidence="2">Uncharacterized protein</fullName>
    </submittedName>
</protein>
<organism evidence="2 3">
    <name type="scientific">Coccidioides immitis H538.4</name>
    <dbReference type="NCBI Taxonomy" id="396776"/>
    <lineage>
        <taxon>Eukaryota</taxon>
        <taxon>Fungi</taxon>
        <taxon>Dikarya</taxon>
        <taxon>Ascomycota</taxon>
        <taxon>Pezizomycotina</taxon>
        <taxon>Eurotiomycetes</taxon>
        <taxon>Eurotiomycetidae</taxon>
        <taxon>Onygenales</taxon>
        <taxon>Onygenaceae</taxon>
        <taxon>Coccidioides</taxon>
    </lineage>
</organism>
<accession>A0A0J8UVI5</accession>
<proteinExistence type="predicted"/>
<dbReference type="Proteomes" id="UP000054563">
    <property type="component" value="Unassembled WGS sequence"/>
</dbReference>
<keyword evidence="1" id="KW-0472">Membrane</keyword>